<name>A0A669E704_ORENI</name>
<dbReference type="Proteomes" id="UP000005207">
    <property type="component" value="Linkage group LG10"/>
</dbReference>
<feature type="transmembrane region" description="Helical" evidence="16">
    <location>
        <begin position="349"/>
        <end position="370"/>
    </location>
</feature>
<comment type="catalytic activity">
    <reaction evidence="13">
        <text>L-methionine(in) = L-methionine(out)</text>
        <dbReference type="Rhea" id="RHEA:70939"/>
        <dbReference type="ChEBI" id="CHEBI:57844"/>
    </reaction>
</comment>
<evidence type="ECO:0000256" key="15">
    <source>
        <dbReference type="ARBA" id="ARBA00036887"/>
    </source>
</evidence>
<dbReference type="PANTHER" id="PTHR20766:SF2">
    <property type="entry name" value="LARGE NEUTRAL AMINO ACIDS TRANSPORTER SMALL SUBUNIT 4"/>
    <property type="match status" value="1"/>
</dbReference>
<evidence type="ECO:0000256" key="11">
    <source>
        <dbReference type="ARBA" id="ARBA00033167"/>
    </source>
</evidence>
<keyword evidence="5" id="KW-1003">Cell membrane</keyword>
<dbReference type="Pfam" id="PF07690">
    <property type="entry name" value="MFS_1"/>
    <property type="match status" value="1"/>
</dbReference>
<keyword evidence="18" id="KW-1185">Reference proteome</keyword>
<keyword evidence="6 16" id="KW-0812">Transmembrane</keyword>
<evidence type="ECO:0000256" key="10">
    <source>
        <dbReference type="ARBA" id="ARBA00030359"/>
    </source>
</evidence>
<evidence type="ECO:0000256" key="12">
    <source>
        <dbReference type="ARBA" id="ARBA00036466"/>
    </source>
</evidence>
<comment type="catalytic activity">
    <reaction evidence="15">
        <text>L-leucine(in) = L-leucine(out)</text>
        <dbReference type="Rhea" id="RHEA:73011"/>
        <dbReference type="ChEBI" id="CHEBI:57427"/>
    </reaction>
</comment>
<feature type="transmembrane region" description="Helical" evidence="16">
    <location>
        <begin position="308"/>
        <end position="329"/>
    </location>
</feature>
<feature type="transmembrane region" description="Helical" evidence="16">
    <location>
        <begin position="79"/>
        <end position="100"/>
    </location>
</feature>
<accession>A0A669E704</accession>
<organism evidence="17 18">
    <name type="scientific">Oreochromis niloticus</name>
    <name type="common">Nile tilapia</name>
    <name type="synonym">Tilapia nilotica</name>
    <dbReference type="NCBI Taxonomy" id="8128"/>
    <lineage>
        <taxon>Eukaryota</taxon>
        <taxon>Metazoa</taxon>
        <taxon>Chordata</taxon>
        <taxon>Craniata</taxon>
        <taxon>Vertebrata</taxon>
        <taxon>Euteleostomi</taxon>
        <taxon>Actinopterygii</taxon>
        <taxon>Neopterygii</taxon>
        <taxon>Teleostei</taxon>
        <taxon>Neoteleostei</taxon>
        <taxon>Acanthomorphata</taxon>
        <taxon>Ovalentaria</taxon>
        <taxon>Cichlomorphae</taxon>
        <taxon>Cichliformes</taxon>
        <taxon>Cichlidae</taxon>
        <taxon>African cichlids</taxon>
        <taxon>Pseudocrenilabrinae</taxon>
        <taxon>Oreochromini</taxon>
        <taxon>Oreochromis</taxon>
    </lineage>
</organism>
<feature type="transmembrane region" description="Helical" evidence="16">
    <location>
        <begin position="499"/>
        <end position="521"/>
    </location>
</feature>
<dbReference type="InterPro" id="IPR011701">
    <property type="entry name" value="MFS"/>
</dbReference>
<dbReference type="InterPro" id="IPR036259">
    <property type="entry name" value="MFS_trans_sf"/>
</dbReference>
<gene>
    <name evidence="17" type="primary">SLC43A2</name>
    <name evidence="17" type="synonym">slc43a2b</name>
</gene>
<reference evidence="17" key="3">
    <citation type="submission" date="2025-09" db="UniProtKB">
        <authorList>
            <consortium name="Ensembl"/>
        </authorList>
    </citation>
    <scope>IDENTIFICATION</scope>
</reference>
<evidence type="ECO:0000256" key="9">
    <source>
        <dbReference type="ARBA" id="ARBA00023180"/>
    </source>
</evidence>
<dbReference type="Gene3D" id="1.20.1250.20">
    <property type="entry name" value="MFS general substrate transporter like domains"/>
    <property type="match status" value="1"/>
</dbReference>
<evidence type="ECO:0000256" key="14">
    <source>
        <dbReference type="ARBA" id="ARBA00036777"/>
    </source>
</evidence>
<dbReference type="SUPFAM" id="SSF103473">
    <property type="entry name" value="MFS general substrate transporter"/>
    <property type="match status" value="1"/>
</dbReference>
<reference evidence="17" key="2">
    <citation type="submission" date="2025-08" db="UniProtKB">
        <authorList>
            <consortium name="Ensembl"/>
        </authorList>
    </citation>
    <scope>IDENTIFICATION</scope>
</reference>
<evidence type="ECO:0000256" key="7">
    <source>
        <dbReference type="ARBA" id="ARBA00022989"/>
    </source>
</evidence>
<feature type="transmembrane region" description="Helical" evidence="16">
    <location>
        <begin position="136"/>
        <end position="158"/>
    </location>
</feature>
<proteinExistence type="inferred from homology"/>
<feature type="transmembrane region" description="Helical" evidence="16">
    <location>
        <begin position="438"/>
        <end position="459"/>
    </location>
</feature>
<comment type="subcellular location">
    <subcellularLocation>
        <location evidence="1">Basolateral cell membrane</location>
    </subcellularLocation>
    <subcellularLocation>
        <location evidence="2">Cell membrane</location>
        <topology evidence="2">Multi-pass membrane protein</topology>
    </subcellularLocation>
</comment>
<dbReference type="GO" id="GO:0015179">
    <property type="term" value="F:L-amino acid transmembrane transporter activity"/>
    <property type="evidence" value="ECO:0007669"/>
    <property type="project" value="TreeGrafter"/>
</dbReference>
<evidence type="ECO:0000256" key="4">
    <source>
        <dbReference type="ARBA" id="ARBA00020691"/>
    </source>
</evidence>
<evidence type="ECO:0000313" key="18">
    <source>
        <dbReference type="Proteomes" id="UP000005207"/>
    </source>
</evidence>
<evidence type="ECO:0000313" key="17">
    <source>
        <dbReference type="Ensembl" id="ENSONIP00000068548.1"/>
    </source>
</evidence>
<dbReference type="GO" id="GO:0016323">
    <property type="term" value="C:basolateral plasma membrane"/>
    <property type="evidence" value="ECO:0007669"/>
    <property type="project" value="UniProtKB-SubCell"/>
</dbReference>
<keyword evidence="8 16" id="KW-0472">Membrane</keyword>
<dbReference type="GO" id="GO:0015175">
    <property type="term" value="F:neutral L-amino acid transmembrane transporter activity"/>
    <property type="evidence" value="ECO:0007669"/>
    <property type="project" value="TreeGrafter"/>
</dbReference>
<reference evidence="18" key="1">
    <citation type="submission" date="2012-01" db="EMBL/GenBank/DDBJ databases">
        <title>The Genome Sequence of Oreochromis niloticus (Nile Tilapia).</title>
        <authorList>
            <consortium name="Broad Institute Genome Assembly Team"/>
            <consortium name="Broad Institute Sequencing Platform"/>
            <person name="Di Palma F."/>
            <person name="Johnson J."/>
            <person name="Lander E.S."/>
            <person name="Lindblad-Toh K."/>
        </authorList>
    </citation>
    <scope>NUCLEOTIDE SEQUENCE [LARGE SCALE GENOMIC DNA]</scope>
</reference>
<keyword evidence="9" id="KW-0325">Glycoprotein</keyword>
<feature type="transmembrane region" description="Helical" evidence="16">
    <location>
        <begin position="195"/>
        <end position="219"/>
    </location>
</feature>
<evidence type="ECO:0000256" key="2">
    <source>
        <dbReference type="ARBA" id="ARBA00004651"/>
    </source>
</evidence>
<dbReference type="AlphaFoldDB" id="A0A669E704"/>
<evidence type="ECO:0000256" key="6">
    <source>
        <dbReference type="ARBA" id="ARBA00022692"/>
    </source>
</evidence>
<feature type="transmembrane region" description="Helical" evidence="16">
    <location>
        <begin position="408"/>
        <end position="432"/>
    </location>
</feature>
<comment type="catalytic activity">
    <reaction evidence="12">
        <text>L-phenylalanine(in) = L-phenylalanine(out)</text>
        <dbReference type="Rhea" id="RHEA:27950"/>
        <dbReference type="ChEBI" id="CHEBI:58095"/>
    </reaction>
</comment>
<evidence type="ECO:0000256" key="3">
    <source>
        <dbReference type="ARBA" id="ARBA00006595"/>
    </source>
</evidence>
<protein>
    <recommendedName>
        <fullName evidence="4">Large neutral amino acids transporter small subunit 4</fullName>
    </recommendedName>
    <alternativeName>
        <fullName evidence="11">L-type amino acid transporter 4</fullName>
    </alternativeName>
    <alternativeName>
        <fullName evidence="10">Solute carrier family 43 member 2</fullName>
    </alternativeName>
</protein>
<comment type="catalytic activity">
    <reaction evidence="14">
        <text>L-isoleucine(in) = L-isoleucine(out)</text>
        <dbReference type="Rhea" id="RHEA:70943"/>
        <dbReference type="ChEBI" id="CHEBI:58045"/>
    </reaction>
</comment>
<feature type="transmembrane region" description="Helical" evidence="16">
    <location>
        <begin position="12"/>
        <end position="39"/>
    </location>
</feature>
<feature type="transmembrane region" description="Helical" evidence="16">
    <location>
        <begin position="471"/>
        <end position="493"/>
    </location>
</feature>
<evidence type="ECO:0000256" key="13">
    <source>
        <dbReference type="ARBA" id="ARBA00036530"/>
    </source>
</evidence>
<sequence>MAPTLATAFARRWWMAVTAITENLLFSAVLLGWGSLLIMLKSEGFYSYLCSEEGKSKLLEEKKRRTMNGWLICKEQDEMLNLAFTVGSFLLSAITLPLGIVMDKYGPRKLRLLGSTCFGLSCLLIAYGAYKPNELSILIFIALTFNGFGGMCMTFTSLTLPNMFGDLRSTFIALMIGSYASSAVTFPGVKVIYDFGIPFITILVVWAACAGLVFMNCFFNWPLEPFPGPEDMDYTVKIKFSWLGFDHKITGQQFYKQVTTVGRRLSVGTNTKQKDLTTKDGNNLCLSTMDLEMECKPQEESQSFFKTIITPIFLLSLVTMSMTQLRLLFYMGAMNSVLESLTDGDLNTVSLYSSIFGVLQLLCLMTTPVIGQIMDWKLKDCDDGQEDKEPLNKYTKRRDRKIQKVTNALRAFLLTNLLLVGFGITCLVPNLPLQIVSFILHTVVRGFIHSAVGGLYAAVYPSSLFGSLTGMQSLVSAVFALLQQPLFLAMMGPLGGDPLWVNVGLLVLSMLGFLLPLYLIWYRRTLYKEQQLKDDNAKIYIKINGSEIPEAFV</sequence>
<feature type="transmembrane region" description="Helical" evidence="16">
    <location>
        <begin position="112"/>
        <end position="130"/>
    </location>
</feature>
<evidence type="ECO:0000256" key="16">
    <source>
        <dbReference type="SAM" id="Phobius"/>
    </source>
</evidence>
<evidence type="ECO:0000256" key="5">
    <source>
        <dbReference type="ARBA" id="ARBA00022475"/>
    </source>
</evidence>
<comment type="similarity">
    <text evidence="3">Belongs to the SLC43A transporter (TC 2.A.1.44) family.</text>
</comment>
<dbReference type="PANTHER" id="PTHR20766">
    <property type="entry name" value="LARGE NEUTRAL AMINO ACIDS TRANSPORTER SMALL SUBUNIT 4-LIKE ISOFORM X1"/>
    <property type="match status" value="1"/>
</dbReference>
<evidence type="ECO:0000256" key="8">
    <source>
        <dbReference type="ARBA" id="ARBA00023136"/>
    </source>
</evidence>
<dbReference type="Ensembl" id="ENSONIT00000066217.1">
    <property type="protein sequence ID" value="ENSONIP00000068548.1"/>
    <property type="gene ID" value="ENSONIG00000004815.2"/>
</dbReference>
<keyword evidence="7 16" id="KW-1133">Transmembrane helix</keyword>
<dbReference type="GeneTree" id="ENSGT00940000153576"/>
<evidence type="ECO:0000256" key="1">
    <source>
        <dbReference type="ARBA" id="ARBA00004187"/>
    </source>
</evidence>